<evidence type="ECO:0000259" key="3">
    <source>
        <dbReference type="PROSITE" id="PS50966"/>
    </source>
</evidence>
<evidence type="ECO:0000256" key="1">
    <source>
        <dbReference type="PROSITE-ProRule" id="PRU00325"/>
    </source>
</evidence>
<dbReference type="Pfam" id="PF04434">
    <property type="entry name" value="SWIM"/>
    <property type="match status" value="1"/>
</dbReference>
<evidence type="ECO:0000256" key="2">
    <source>
        <dbReference type="SAM" id="MobiDB-lite"/>
    </source>
</evidence>
<keyword evidence="1" id="KW-0863">Zinc-finger</keyword>
<keyword evidence="5" id="KW-1185">Reference proteome</keyword>
<gene>
    <name evidence="4" type="ORF">M427DRAFT_491238</name>
</gene>
<dbReference type="Proteomes" id="UP000070544">
    <property type="component" value="Unassembled WGS sequence"/>
</dbReference>
<proteinExistence type="predicted"/>
<feature type="region of interest" description="Disordered" evidence="2">
    <location>
        <begin position="918"/>
        <end position="955"/>
    </location>
</feature>
<reference evidence="4 5" key="1">
    <citation type="journal article" date="2015" name="Genome Biol. Evol.">
        <title>Phylogenomic analyses indicate that early fungi evolved digesting cell walls of algal ancestors of land plants.</title>
        <authorList>
            <person name="Chang Y."/>
            <person name="Wang S."/>
            <person name="Sekimoto S."/>
            <person name="Aerts A.L."/>
            <person name="Choi C."/>
            <person name="Clum A."/>
            <person name="LaButti K.M."/>
            <person name="Lindquist E.A."/>
            <person name="Yee Ngan C."/>
            <person name="Ohm R.A."/>
            <person name="Salamov A.A."/>
            <person name="Grigoriev I.V."/>
            <person name="Spatafora J.W."/>
            <person name="Berbee M.L."/>
        </authorList>
    </citation>
    <scope>NUCLEOTIDE SEQUENCE [LARGE SCALE GENOMIC DNA]</scope>
    <source>
        <strain evidence="4 5">JEL478</strain>
    </source>
</reference>
<sequence>MLHLKSGSVMDGLENRGRGVWKADMHKACVVMKDPLYDSEFPPLSMSSVYKYMLQQGKACSSCHAITPLPVNMEDIGRPGENYWDDRFGTIRVEELLKKPSEYVNQAVPYLKGNCYFCWATNVGNSGVFFDDASILALCKALNVTVTVFQRGNCSMFHFIKVNSIKNCTSINLLLSGNVDAGHYSLLSEEDSNLRFKTVTRSMTKQPTKTVAIPVMDNPFQENNSNSVPTMAHMTGGGPPSVATDLEELDYTQGGGNGDGFAQNRIEWTHLDTVLLPNVPLWFDNQPFDWNKDGGAKHYHKDCYDTVFITRGPTDDIRAKSMVISIKEDASDSKLDQLSENHSVIFDARFTCPNYTGICENILREKDHTCPMKLKVVVTADKLGHALIYRTKIHHPKVWNDLLRPSMRLRNEAYDHALRLGTKARDFMDYQIREVKNGVFMEHRMLNTEALAQIFTRSRKSSSLNENSFKAMMLLALKHPADIHHEGFPSLSKENKAAPASYEPSDNFIYVITRAPALLQGLIFGHNIVFLDTTHRELSKNNVPMTALVTLDPKTGRGYPISVMISGNIKAPTLVKFMEHTFSKIRTLACQLAAPGQKLPDLALEYNVTRDQFHQWGQTWFPSVVMIDKCRAELTAIQEVCQGNYDQQEQMNEGISGKKTIPKKIMVALYSEFKKVQRAKSDEDLERLKQLFLETIIPAKVEELSSKNGDSNVTETVKSYFQNNWFCSEWKGMWEDYTLPEGISRDYANTNNHIEAFFGLFRVSLGIRLDHLALMIHSQIFDYFRYTSPQTRVDDKVLEAGSEEGVQWSVNLRATTCTCPDYQSHGKRCKHIYAADMFANNGYFDNEEVVEDTPALLNAAKREQAEGKSGRPAQLKPLHPQRTRGHINLTIVPGTGMQTMTHVPQVKKRREPVPYAKIFNSTPGRKKLAPMNKTPKLKANNASQSPLPSKPAEAPLEPLDDEVVSELLHQVEGTIGKAKGGVGWGGQANQVPQTVIDGHTLSVLGNSLQLFSFVLKELNLRSSLQEFQYAKHNFLKALFGKHREAIHPNELMTCANLWNELFPEGYAGNQIKSPMTLDMHISFWCSHCELEINQTPSGSSKGIQPVERYHTISSLPLRGVAKHPDCTKAGYLGLIEWWHSTIKEVYQERIRAAPPSCEKCHEVTELTYDILHAPPVLAFEVEALTVNGPSLGTRVKTLPLIPRGITLPVLSGETPVDTKYRLLGVIYGNGAHFNAQLVSPSWEVFCYDGLKGGGIAEKIENELEYEQWAQHERNYTASLIVYIKLHTQSNASTGTKNG</sequence>
<dbReference type="GO" id="GO:0008270">
    <property type="term" value="F:zinc ion binding"/>
    <property type="evidence" value="ECO:0007669"/>
    <property type="project" value="UniProtKB-KW"/>
</dbReference>
<dbReference type="InterPro" id="IPR007527">
    <property type="entry name" value="Znf_SWIM"/>
</dbReference>
<name>A0A138ZYC1_GONPJ</name>
<evidence type="ECO:0000313" key="4">
    <source>
        <dbReference type="EMBL" id="KXS09265.1"/>
    </source>
</evidence>
<protein>
    <recommendedName>
        <fullName evidence="3">SWIM-type domain-containing protein</fullName>
    </recommendedName>
</protein>
<keyword evidence="1" id="KW-0862">Zinc</keyword>
<accession>A0A138ZYC1</accession>
<evidence type="ECO:0000313" key="5">
    <source>
        <dbReference type="Proteomes" id="UP000070544"/>
    </source>
</evidence>
<organism evidence="4 5">
    <name type="scientific">Gonapodya prolifera (strain JEL478)</name>
    <name type="common">Monoblepharis prolifera</name>
    <dbReference type="NCBI Taxonomy" id="1344416"/>
    <lineage>
        <taxon>Eukaryota</taxon>
        <taxon>Fungi</taxon>
        <taxon>Fungi incertae sedis</taxon>
        <taxon>Chytridiomycota</taxon>
        <taxon>Chytridiomycota incertae sedis</taxon>
        <taxon>Monoblepharidomycetes</taxon>
        <taxon>Monoblepharidales</taxon>
        <taxon>Gonapodyaceae</taxon>
        <taxon>Gonapodya</taxon>
    </lineage>
</organism>
<dbReference type="OrthoDB" id="3261052at2759"/>
<dbReference type="PROSITE" id="PS50966">
    <property type="entry name" value="ZF_SWIM"/>
    <property type="match status" value="1"/>
</dbReference>
<dbReference type="EMBL" id="KQ965873">
    <property type="protein sequence ID" value="KXS09265.1"/>
    <property type="molecule type" value="Genomic_DNA"/>
</dbReference>
<dbReference type="CDD" id="cd22744">
    <property type="entry name" value="OTU"/>
    <property type="match status" value="1"/>
</dbReference>
<keyword evidence="1" id="KW-0479">Metal-binding</keyword>
<feature type="non-terminal residue" evidence="4">
    <location>
        <position position="1"/>
    </location>
</feature>
<feature type="domain" description="SWIM-type" evidence="3">
    <location>
        <begin position="808"/>
        <end position="840"/>
    </location>
</feature>